<feature type="domain" description="Myotubularin phosphatase" evidence="5">
    <location>
        <begin position="108"/>
        <end position="332"/>
    </location>
</feature>
<keyword evidence="7" id="KW-1185">Reference proteome</keyword>
<dbReference type="Proteomes" id="UP000217448">
    <property type="component" value="Unassembled WGS sequence"/>
</dbReference>
<comment type="caution">
    <text evidence="6">The sequence shown here is derived from an EMBL/GenBank/DDBJ whole genome shotgun (WGS) entry which is preliminary data.</text>
</comment>
<organism evidence="6 7">
    <name type="scientific">Alloyangia mangrovi</name>
    <dbReference type="NCBI Taxonomy" id="1779329"/>
    <lineage>
        <taxon>Bacteria</taxon>
        <taxon>Pseudomonadati</taxon>
        <taxon>Pseudomonadota</taxon>
        <taxon>Alphaproteobacteria</taxon>
        <taxon>Rhodobacterales</taxon>
        <taxon>Roseobacteraceae</taxon>
        <taxon>Alloyangia</taxon>
    </lineage>
</organism>
<proteinExistence type="inferred from homology"/>
<dbReference type="PANTHER" id="PTHR18919">
    <property type="entry name" value="ACETYL-COA C-ACYLTRANSFERASE"/>
    <property type="match status" value="1"/>
</dbReference>
<dbReference type="InterPro" id="IPR020613">
    <property type="entry name" value="Thiolase_CS"/>
</dbReference>
<accession>A0ABT2KMV8</accession>
<dbReference type="PROSITE" id="PS51339">
    <property type="entry name" value="PPASE_MYOTUBULARIN"/>
    <property type="match status" value="1"/>
</dbReference>
<dbReference type="Pfam" id="PF00108">
    <property type="entry name" value="Thiolase_N"/>
    <property type="match status" value="1"/>
</dbReference>
<name>A0ABT2KMV8_9RHOB</name>
<dbReference type="Pfam" id="PF02803">
    <property type="entry name" value="Thiolase_C"/>
    <property type="match status" value="1"/>
</dbReference>
<dbReference type="Gene3D" id="3.40.47.10">
    <property type="match status" value="1"/>
</dbReference>
<evidence type="ECO:0000313" key="7">
    <source>
        <dbReference type="Proteomes" id="UP000217448"/>
    </source>
</evidence>
<feature type="non-terminal residue" evidence="6">
    <location>
        <position position="1"/>
    </location>
</feature>
<dbReference type="InterPro" id="IPR016039">
    <property type="entry name" value="Thiolase-like"/>
</dbReference>
<dbReference type="InterPro" id="IPR010569">
    <property type="entry name" value="Myotubularin-like_Pase_dom"/>
</dbReference>
<keyword evidence="2 4" id="KW-0808">Transferase</keyword>
<dbReference type="SUPFAM" id="SSF53901">
    <property type="entry name" value="Thiolase-like"/>
    <property type="match status" value="1"/>
</dbReference>
<dbReference type="EMBL" id="NTHN02000040">
    <property type="protein sequence ID" value="MCT4372199.1"/>
    <property type="molecule type" value="Genomic_DNA"/>
</dbReference>
<dbReference type="RefSeq" id="WP_260349845.1">
    <property type="nucleotide sequence ID" value="NZ_NTHN02000040.1"/>
</dbReference>
<sequence>RAAVAAAGLALEEVDELVLGNALAAGGNPARLVALAAGLPERVAGLTLDRQCCGGLDALVVASGMIASGQAEVVLAGGVESYSRRPLRLRTDPEGGPPIAYDRPPFAPWPKLDPEMDAAADALGQEGRISRAAQDFWAIESHRKALCADLSGEIVPLAGLEGDAFTRALSPRLAARAPVLSGSITSANAAVAADGAALCVLVSERVAARLGRQGLRYLGGLTLGGRPDRPGLAPVAAIRSLLDRQGLRAADLRVAEVMEAYAVQAIACVEGAGLDPEIVNPGGGGLARGHPVGASGAINAVRLFHEVRTRGGTGIAAIAAAGGLGTAVLLSS</sequence>
<dbReference type="InterPro" id="IPR020616">
    <property type="entry name" value="Thiolase_N"/>
</dbReference>
<evidence type="ECO:0000313" key="6">
    <source>
        <dbReference type="EMBL" id="MCT4372199.1"/>
    </source>
</evidence>
<protein>
    <submittedName>
        <fullName evidence="6">Thiolase family protein</fullName>
    </submittedName>
</protein>
<evidence type="ECO:0000256" key="4">
    <source>
        <dbReference type="RuleBase" id="RU003557"/>
    </source>
</evidence>
<evidence type="ECO:0000256" key="3">
    <source>
        <dbReference type="ARBA" id="ARBA00023315"/>
    </source>
</evidence>
<evidence type="ECO:0000259" key="5">
    <source>
        <dbReference type="PROSITE" id="PS51339"/>
    </source>
</evidence>
<dbReference type="PROSITE" id="PS00737">
    <property type="entry name" value="THIOLASE_2"/>
    <property type="match status" value="1"/>
</dbReference>
<gene>
    <name evidence="6" type="ORF">CLG85_018510</name>
</gene>
<keyword evidence="3 4" id="KW-0012">Acyltransferase</keyword>
<reference evidence="7" key="1">
    <citation type="submission" date="2023-07" db="EMBL/GenBank/DDBJ databases">
        <title>Yangia mangrovi SAOS 153D genome.</title>
        <authorList>
            <person name="Verma A."/>
            <person name="Pal Y."/>
            <person name="Sundharam S."/>
            <person name="Bisht B."/>
            <person name="Srinivasan K."/>
        </authorList>
    </citation>
    <scope>NUCLEOTIDE SEQUENCE [LARGE SCALE GENOMIC DNA]</scope>
    <source>
        <strain evidence="7">SAOS 153D</strain>
    </source>
</reference>
<evidence type="ECO:0000256" key="1">
    <source>
        <dbReference type="ARBA" id="ARBA00010982"/>
    </source>
</evidence>
<dbReference type="PANTHER" id="PTHR18919:SF107">
    <property type="entry name" value="ACETYL-COA ACETYLTRANSFERASE, CYTOSOLIC"/>
    <property type="match status" value="1"/>
</dbReference>
<evidence type="ECO:0000256" key="2">
    <source>
        <dbReference type="ARBA" id="ARBA00022679"/>
    </source>
</evidence>
<dbReference type="InterPro" id="IPR020617">
    <property type="entry name" value="Thiolase_C"/>
</dbReference>
<comment type="similarity">
    <text evidence="1 4">Belongs to the thiolase-like superfamily. Thiolase family.</text>
</comment>